<reference evidence="2" key="6">
    <citation type="journal article" date="2017" name="Nat. Commun.">
        <title>Evolutionary dynamics and genomic features of the Elizabethkingia anophelis 2015 to 2016 Wisconsin outbreak strain.</title>
        <authorList>
            <person name="Perrin A."/>
            <person name="Larsonneur E."/>
            <person name="Nicholson A.C."/>
            <person name="Edwards D.J."/>
            <person name="Gundlach K.M."/>
            <person name="Whitney A.M."/>
            <person name="Gulvik C.A."/>
            <person name="Bell M.E."/>
            <person name="Rendueles O."/>
            <person name="Cury J."/>
            <person name="Hugon P."/>
            <person name="Clermont D."/>
            <person name="Enouf V."/>
            <person name="Loparev V."/>
            <person name="Juieng P."/>
            <person name="Monson T."/>
            <person name="Warshauer D."/>
            <person name="Elbadawi L.I."/>
            <person name="Walters M.S."/>
            <person name="Crist M.B."/>
            <person name="Noble-Wang J."/>
            <person name="Borlaug G."/>
            <person name="Rocha E.P.C."/>
            <person name="Criscuolo A."/>
            <person name="Touchon M."/>
            <person name="Davis J.P."/>
            <person name="Holt K.E."/>
            <person name="McQuiston J.R."/>
            <person name="Brisse S."/>
        </authorList>
    </citation>
    <scope>NUCLEOTIDE SEQUENCE</scope>
</reference>
<keyword evidence="1" id="KW-1133">Transmembrane helix</keyword>
<reference evidence="2" key="3">
    <citation type="journal article" date="2016" name="Genome Announc.">
        <title>Complete Genome Sequences of Four Strains from the 2015-2016 Elizabethkingia anophelis Outbreak.</title>
        <authorList>
            <person name="Nicholson A.C."/>
            <person name="Whitney A.M."/>
            <person name="Emery B.D."/>
            <person name="Bell M.E."/>
            <person name="Gartin J.T."/>
            <person name="Humrighouse B.W."/>
            <person name="Loparev V.N."/>
            <person name="Batra D."/>
            <person name="Sheth M."/>
            <person name="Rowe L.A."/>
            <person name="Juieng P."/>
            <person name="Knipe K."/>
            <person name="Gulvik C."/>
            <person name="McQuiston J.R."/>
        </authorList>
    </citation>
    <scope>NUCLEOTIDE SEQUENCE</scope>
</reference>
<evidence type="ECO:0000256" key="1">
    <source>
        <dbReference type="SAM" id="Phobius"/>
    </source>
</evidence>
<feature type="transmembrane region" description="Helical" evidence="1">
    <location>
        <begin position="20"/>
        <end position="37"/>
    </location>
</feature>
<reference evidence="2" key="4">
    <citation type="journal article" date="2016" name="Sci. Rep.">
        <title>Genomic epidemiology and global diversity of the emerging bacterial pathogen Elizabethkingia anophelis.</title>
        <authorList>
            <person name="Breurec S."/>
            <person name="Criscuolo A."/>
            <person name="Diancourt L."/>
            <person name="Rendueles O."/>
            <person name="Vandenbogaert M."/>
            <person name="Passet V."/>
            <person name="Caro V."/>
            <person name="Rocha E.P."/>
            <person name="Touchon M."/>
            <person name="Brisse S."/>
        </authorList>
    </citation>
    <scope>NUCLEOTIDE SEQUENCE</scope>
</reference>
<proteinExistence type="predicted"/>
<name>A0A455ZE77_9FLAO</name>
<evidence type="ECO:0000313" key="2">
    <source>
        <dbReference type="EMBL" id="DAC75050.1"/>
    </source>
</evidence>
<reference evidence="2" key="5">
    <citation type="journal article" date="2017" name="Genome Announc.">
        <title>Complete Circularized Genome Sequences of Four Strains of Elizabethkingia anophelis, Including Two Novel Strains Isolated from Wild-Caught Anopheles sinensis.</title>
        <authorList>
            <person name="Pei D."/>
            <person name="Nicholson A.C."/>
            <person name="Jiang J."/>
            <person name="Chen H."/>
            <person name="Whitney A.M."/>
            <person name="Villarma A."/>
            <person name="Bell M."/>
            <person name="Humrighouse B."/>
            <person name="Rowe L.A."/>
            <person name="Sheth M."/>
            <person name="Batra D."/>
            <person name="Juieng P."/>
            <person name="Loparev V.N."/>
            <person name="McQuiston J.R."/>
            <person name="Lan Y."/>
            <person name="Ma Y."/>
            <person name="Xu J."/>
        </authorList>
    </citation>
    <scope>NUCLEOTIDE SEQUENCE</scope>
</reference>
<protein>
    <submittedName>
        <fullName evidence="2">Uncharacterized protein</fullName>
    </submittedName>
</protein>
<keyword evidence="1" id="KW-0812">Transmembrane</keyword>
<accession>A0A455ZE77</accession>
<sequence>MFSISMNLINNKMKVLQLKINVLLLTIVMLSGLILFGCSDRNNNKTIEEQIPNMNLSPEVLDQTVWKGEVIDYYEGKESSRYQVNLFFRAGNRVSCYIIKGKDDEQMYDSEFKANGKLLYLDVNYIAGDWLLTDATKDKIVLKNDPINGKRISVMTLTRIYKANNKLPPELLDQSIWKGSFVSYVNGKVEFIHQISLFFRSGEVVFLIDRGGEFQSRGTRPYVVDKGMLSISWTWTSPQLSGDWLAFEVSKDKLILQKGYGNKNENYIMTLTRTD</sequence>
<reference evidence="2" key="8">
    <citation type="journal article" date="2018" name="J. ISSAAS">
        <title>In Silico Identification of Three Types of Integrative and Conjugative Elements (ICEs) in Elizabethkingia anophelis Strains Isolated from Around the World.</title>
        <authorList>
            <person name="Xu J."/>
            <person name="Pei D."/>
            <person name="Nicholson A."/>
            <person name="Lan Y."/>
            <person name="Xia Q."/>
        </authorList>
    </citation>
    <scope>NUCLEOTIDE SEQUENCE</scope>
</reference>
<reference evidence="2" key="7">
    <citation type="journal article" date="2017" name="Sci. Rep.">
        <title>Genomic features, phylogenetic relationships, and comparative genomics of Elizabethkingia anophelis strain EM361-97 isolated in Taiwan.</title>
        <authorList>
            <person name="Lin J.N."/>
            <person name="Lai C.H."/>
            <person name="Yang C.H."/>
            <person name="Huang Y.H."/>
            <person name="Lin H.H."/>
        </authorList>
    </citation>
    <scope>NUCLEOTIDE SEQUENCE</scope>
</reference>
<organism evidence="2">
    <name type="scientific">Elizabethkingia anophelis</name>
    <dbReference type="NCBI Taxonomy" id="1117645"/>
    <lineage>
        <taxon>Bacteria</taxon>
        <taxon>Pseudomonadati</taxon>
        <taxon>Bacteroidota</taxon>
        <taxon>Flavobacteriia</taxon>
        <taxon>Flavobacteriales</taxon>
        <taxon>Weeksellaceae</taxon>
        <taxon>Elizabethkingia</taxon>
    </lineage>
</organism>
<dbReference type="EMBL" id="BK010598">
    <property type="protein sequence ID" value="DAC75050.1"/>
    <property type="molecule type" value="Genomic_DNA"/>
</dbReference>
<keyword evidence="1" id="KW-0472">Membrane</keyword>
<reference evidence="2" key="2">
    <citation type="journal article" date="2014" name="PLoS ONE">
        <title>Insights from the genome annotation of Elizabethkingia anophelis from the malaria vector Anopheles gambiae.</title>
        <authorList>
            <person name="Kukutla P."/>
            <person name="Lindberg B.G."/>
            <person name="Pei D."/>
            <person name="Rayl M."/>
            <person name="Yu W."/>
            <person name="Steritz M."/>
            <person name="Faye I."/>
            <person name="Xu J."/>
        </authorList>
    </citation>
    <scope>NUCLEOTIDE SEQUENCE</scope>
</reference>
<reference evidence="2" key="1">
    <citation type="journal article" date="2014" name="Genome Biol. Evol.">
        <title>Comparative genomic analysis of malaria mosquito vector-associated novel pathogen Elizabethkingia anophelis.</title>
        <authorList>
            <person name="Teo J."/>
            <person name="Tan S.Y."/>
            <person name="Liu Y."/>
            <person name="Tay M."/>
            <person name="Ding Y."/>
            <person name="Li Y."/>
            <person name="Kjelleberg S."/>
            <person name="Givskov M."/>
            <person name="Lin R.T."/>
            <person name="Yang L."/>
        </authorList>
    </citation>
    <scope>NUCLEOTIDE SEQUENCE</scope>
</reference>
<dbReference type="AlphaFoldDB" id="A0A455ZE77"/>